<protein>
    <submittedName>
        <fullName evidence="2">Inosose isomerase</fullName>
    </submittedName>
</protein>
<dbReference type="GO" id="GO:0016853">
    <property type="term" value="F:isomerase activity"/>
    <property type="evidence" value="ECO:0007669"/>
    <property type="project" value="UniProtKB-KW"/>
</dbReference>
<dbReference type="PANTHER" id="PTHR12110">
    <property type="entry name" value="HYDROXYPYRUVATE ISOMERASE"/>
    <property type="match status" value="1"/>
</dbReference>
<dbReference type="PIRSF" id="PIRSF036778">
    <property type="entry name" value="UCP036778"/>
    <property type="match status" value="1"/>
</dbReference>
<dbReference type="InterPro" id="IPR013022">
    <property type="entry name" value="Xyl_isomerase-like_TIM-brl"/>
</dbReference>
<organism evidence="2 3">
    <name type="scientific">Sinorhizobium sojae CCBAU 05684</name>
    <dbReference type="NCBI Taxonomy" id="716928"/>
    <lineage>
        <taxon>Bacteria</taxon>
        <taxon>Pseudomonadati</taxon>
        <taxon>Pseudomonadota</taxon>
        <taxon>Alphaproteobacteria</taxon>
        <taxon>Hyphomicrobiales</taxon>
        <taxon>Rhizobiaceae</taxon>
        <taxon>Sinorhizobium/Ensifer group</taxon>
        <taxon>Sinorhizobium</taxon>
    </lineage>
</organism>
<dbReference type="Pfam" id="PF01261">
    <property type="entry name" value="AP_endonuc_2"/>
    <property type="match status" value="1"/>
</dbReference>
<reference evidence="2 3" key="1">
    <citation type="submission" date="2017-08" db="EMBL/GenBank/DDBJ databases">
        <title>Multipartite genome sequences of Sinorhizobium species nodulating soybeans.</title>
        <authorList>
            <person name="Tian C.F."/>
        </authorList>
    </citation>
    <scope>NUCLEOTIDE SEQUENCE [LARGE SCALE GENOMIC DNA]</scope>
    <source>
        <strain evidence="2 3">CCBAU 05684</strain>
        <plasmid evidence="3">psj05684b</plasmid>
    </source>
</reference>
<keyword evidence="2" id="KW-0614">Plasmid</keyword>
<accession>A0A249PHK8</accession>
<geneLocation type="plasmid" evidence="3">
    <name>psj05684b</name>
</geneLocation>
<gene>
    <name evidence="2" type="ORF">SJ05684_b44410</name>
</gene>
<feature type="domain" description="Xylose isomerase-like TIM barrel" evidence="1">
    <location>
        <begin position="49"/>
        <end position="294"/>
    </location>
</feature>
<dbReference type="EMBL" id="CP023068">
    <property type="protein sequence ID" value="ASY65423.1"/>
    <property type="molecule type" value="Genomic_DNA"/>
</dbReference>
<keyword evidence="3" id="KW-1185">Reference proteome</keyword>
<dbReference type="Proteomes" id="UP000217211">
    <property type="component" value="Plasmid pSJ05684b"/>
</dbReference>
<dbReference type="InterPro" id="IPR014621">
    <property type="entry name" value="UCP036778_sugar_epimerase"/>
</dbReference>
<evidence type="ECO:0000259" key="1">
    <source>
        <dbReference type="Pfam" id="PF01261"/>
    </source>
</evidence>
<dbReference type="SUPFAM" id="SSF51658">
    <property type="entry name" value="Xylose isomerase-like"/>
    <property type="match status" value="1"/>
</dbReference>
<dbReference type="PANTHER" id="PTHR12110:SF48">
    <property type="entry name" value="BLL3656 PROTEIN"/>
    <property type="match status" value="1"/>
</dbReference>
<dbReference type="AlphaFoldDB" id="A0A249PHK8"/>
<dbReference type="STRING" id="716928.GCA_000261485_02345"/>
<sequence>MCLRSKWNKRSDPARQPIETFLEETFIMTALPFALNHMTAPNLPLDAFFELAKSLGISAVEIRNDLAGNAILDGTKPEAVKTLAEKHGLKIISINALQRFNEWNAARDAEARDLIAYARDCGAQALVLVPVNDGSGQADGERQANLRTALEALKPLLDEAGIIGLVEPLGFKICSLRSKSEAAEAVREIGGSTFRLVHDTFHHHLAGEDAFFPELTGLVHISGVADDAVAVADMRDPHRVLVDAADRLDNAGQIRRLRAEGYEGTFSFEPFAPSVHGLSDPAEAVRESMTYLQAQA</sequence>
<evidence type="ECO:0000313" key="2">
    <source>
        <dbReference type="EMBL" id="ASY65423.1"/>
    </source>
</evidence>
<evidence type="ECO:0000313" key="3">
    <source>
        <dbReference type="Proteomes" id="UP000217211"/>
    </source>
</evidence>
<dbReference type="InterPro" id="IPR036237">
    <property type="entry name" value="Xyl_isomerase-like_sf"/>
</dbReference>
<dbReference type="Gene3D" id="3.20.20.150">
    <property type="entry name" value="Divalent-metal-dependent TIM barrel enzymes"/>
    <property type="match status" value="1"/>
</dbReference>
<name>A0A249PHK8_9HYPH</name>
<dbReference type="InterPro" id="IPR050312">
    <property type="entry name" value="IolE/XylAMocC-like"/>
</dbReference>
<dbReference type="eggNOG" id="COG4130">
    <property type="taxonomic scope" value="Bacteria"/>
</dbReference>
<proteinExistence type="predicted"/>
<dbReference type="KEGG" id="esj:SJ05684_b44410"/>
<keyword evidence="2" id="KW-0413">Isomerase</keyword>